<dbReference type="SUPFAM" id="SSF52777">
    <property type="entry name" value="CoA-dependent acyltransferases"/>
    <property type="match status" value="1"/>
</dbReference>
<dbReference type="GO" id="GO:0019432">
    <property type="term" value="P:triglyceride biosynthetic process"/>
    <property type="evidence" value="ECO:0007669"/>
    <property type="project" value="UniProtKB-UniPathway"/>
</dbReference>
<dbReference type="InterPro" id="IPR018490">
    <property type="entry name" value="cNMP-bd_dom_sf"/>
</dbReference>
<dbReference type="CDD" id="cd00038">
    <property type="entry name" value="CAP_ED"/>
    <property type="match status" value="1"/>
</dbReference>
<dbReference type="InterPro" id="IPR018488">
    <property type="entry name" value="cNMP-bd_CS"/>
</dbReference>
<dbReference type="SUPFAM" id="SSF51206">
    <property type="entry name" value="cAMP-binding domain-like"/>
    <property type="match status" value="1"/>
</dbReference>
<comment type="catalytic activity">
    <reaction evidence="6">
        <text>an acyl-CoA + a 1,2-diacyl-sn-glycerol = a triacyl-sn-glycerol + CoA</text>
        <dbReference type="Rhea" id="RHEA:10868"/>
        <dbReference type="ChEBI" id="CHEBI:17815"/>
        <dbReference type="ChEBI" id="CHEBI:57287"/>
        <dbReference type="ChEBI" id="CHEBI:58342"/>
        <dbReference type="ChEBI" id="CHEBI:64615"/>
        <dbReference type="EC" id="2.3.1.20"/>
    </reaction>
</comment>
<gene>
    <name evidence="9" type="ORF">UFOPK3547_00492</name>
</gene>
<dbReference type="Pfam" id="PF03007">
    <property type="entry name" value="WS_DGAT_cat"/>
    <property type="match status" value="1"/>
</dbReference>
<dbReference type="GO" id="GO:0001666">
    <property type="term" value="P:response to hypoxia"/>
    <property type="evidence" value="ECO:0007669"/>
    <property type="project" value="TreeGrafter"/>
</dbReference>
<evidence type="ECO:0000256" key="4">
    <source>
        <dbReference type="ARBA" id="ARBA00022679"/>
    </source>
</evidence>
<evidence type="ECO:0000256" key="5">
    <source>
        <dbReference type="ARBA" id="ARBA00023315"/>
    </source>
</evidence>
<dbReference type="Pfam" id="PF06974">
    <property type="entry name" value="WS_DGAT_C"/>
    <property type="match status" value="1"/>
</dbReference>
<dbReference type="EMBL" id="CAESAN010000029">
    <property type="protein sequence ID" value="CAB4340013.1"/>
    <property type="molecule type" value="Genomic_DNA"/>
</dbReference>
<dbReference type="InterPro" id="IPR004255">
    <property type="entry name" value="O-acyltransferase_WSD1_N"/>
</dbReference>
<evidence type="ECO:0000256" key="7">
    <source>
        <dbReference type="SAM" id="MobiDB-lite"/>
    </source>
</evidence>
<feature type="domain" description="Cyclic nucleotide-binding" evidence="8">
    <location>
        <begin position="478"/>
        <end position="576"/>
    </location>
</feature>
<proteinExistence type="predicted"/>
<feature type="region of interest" description="Disordered" evidence="7">
    <location>
        <begin position="172"/>
        <end position="198"/>
    </location>
</feature>
<evidence type="ECO:0000313" key="9">
    <source>
        <dbReference type="EMBL" id="CAB4340013.1"/>
    </source>
</evidence>
<evidence type="ECO:0000256" key="2">
    <source>
        <dbReference type="ARBA" id="ARBA00005189"/>
    </source>
</evidence>
<accession>A0A6J5ZK53</accession>
<dbReference type="GO" id="GO:0004144">
    <property type="term" value="F:diacylglycerol O-acyltransferase activity"/>
    <property type="evidence" value="ECO:0007669"/>
    <property type="project" value="UniProtKB-EC"/>
</dbReference>
<dbReference type="InterPro" id="IPR045034">
    <property type="entry name" value="O-acyltransferase_WSD1-like"/>
</dbReference>
<dbReference type="UniPathway" id="UPA00282"/>
<dbReference type="PANTHER" id="PTHR31650:SF1">
    <property type="entry name" value="WAX ESTER SYNTHASE_DIACYLGLYCEROL ACYLTRANSFERASE 4-RELATED"/>
    <property type="match status" value="1"/>
</dbReference>
<dbReference type="InterPro" id="IPR014710">
    <property type="entry name" value="RmlC-like_jellyroll"/>
</dbReference>
<protein>
    <recommendedName>
        <fullName evidence="3">diacylglycerol O-acyltransferase</fullName>
        <ecNumber evidence="3">2.3.1.20</ecNumber>
    </recommendedName>
</protein>
<comment type="pathway">
    <text evidence="1">Glycerolipid metabolism; triacylglycerol biosynthesis.</text>
</comment>
<evidence type="ECO:0000256" key="1">
    <source>
        <dbReference type="ARBA" id="ARBA00004771"/>
    </source>
</evidence>
<dbReference type="GO" id="GO:0051701">
    <property type="term" value="P:biological process involved in interaction with host"/>
    <property type="evidence" value="ECO:0007669"/>
    <property type="project" value="TreeGrafter"/>
</dbReference>
<name>A0A6J5ZK53_9ZZZZ</name>
<dbReference type="GO" id="GO:0005886">
    <property type="term" value="C:plasma membrane"/>
    <property type="evidence" value="ECO:0007669"/>
    <property type="project" value="TreeGrafter"/>
</dbReference>
<sequence length="608" mass="65071">MTDPTEAVALERLGPADAANLGGGISHLVIGLCRLAKREDGSVPSFEEVRELVNERLGRSPRFRQAPYLPDGASGLPVWADDQDFDLDYHVVKADTDGPVNRHELDELLAEWMTTPIDETKPLWRVQYVGPTEDGAALMVKSSHALADGLGSIALFAMLLFDVTVEPQREEAASWSPAPLPTASELKNAPSGEDDADAGSLLDRATSLITNPQQLREAANATAEVGSYLLRKSREDVPASPLANGTGAPLELRTLEYPLDRLKLLGRGLGTGATMNDVILGLVAGGLRQWLIENGEPLEDLAVRVPVALKKDRKAGEGGNPGVAPMIVPLPVEIEDPVRRVRNVRERTESIKAAGEPAHNLAVRKMLREAPSQVRDRTLPLITGRGQANVAIHNLPGPPIKLYVLGAPTASFHSFTLPRAGLALHLNVVSVGGVVSIGLAGDKSAVRSLDPFVRGFEETEKALAGGVGRLDLVRRVPVFAPLDDDMQEDLASKMSERKVKSGETLAEQGEHGDLFFLIVEGKFDVSADGKTLREMGPGESFGEIALLRDTERTATVKASSKGVVMVLSRDAFLEAVAADPTSMVVAEAIINTRLGDLGRYQVFGDGES</sequence>
<reference evidence="9" key="1">
    <citation type="submission" date="2020-05" db="EMBL/GenBank/DDBJ databases">
        <authorList>
            <person name="Chiriac C."/>
            <person name="Salcher M."/>
            <person name="Ghai R."/>
            <person name="Kavagutti S V."/>
        </authorList>
    </citation>
    <scope>NUCLEOTIDE SEQUENCE</scope>
</reference>
<dbReference type="PROSITE" id="PS00889">
    <property type="entry name" value="CNMP_BINDING_2"/>
    <property type="match status" value="1"/>
</dbReference>
<dbReference type="InterPro" id="IPR000595">
    <property type="entry name" value="cNMP-bd_dom"/>
</dbReference>
<dbReference type="PANTHER" id="PTHR31650">
    <property type="entry name" value="O-ACYLTRANSFERASE (WSD1-LIKE) FAMILY PROTEIN"/>
    <property type="match status" value="1"/>
</dbReference>
<dbReference type="EC" id="2.3.1.20" evidence="3"/>
<dbReference type="InterPro" id="IPR023213">
    <property type="entry name" value="CAT-like_dom_sf"/>
</dbReference>
<dbReference type="SMART" id="SM00100">
    <property type="entry name" value="cNMP"/>
    <property type="match status" value="1"/>
</dbReference>
<organism evidence="9">
    <name type="scientific">freshwater metagenome</name>
    <dbReference type="NCBI Taxonomy" id="449393"/>
    <lineage>
        <taxon>unclassified sequences</taxon>
        <taxon>metagenomes</taxon>
        <taxon>ecological metagenomes</taxon>
    </lineage>
</organism>
<dbReference type="AlphaFoldDB" id="A0A6J5ZK53"/>
<dbReference type="PROSITE" id="PS50042">
    <property type="entry name" value="CNMP_BINDING_3"/>
    <property type="match status" value="1"/>
</dbReference>
<dbReference type="InterPro" id="IPR009721">
    <property type="entry name" value="O-acyltransferase_WSD1_C"/>
</dbReference>
<dbReference type="GO" id="GO:0071731">
    <property type="term" value="P:response to nitric oxide"/>
    <property type="evidence" value="ECO:0007669"/>
    <property type="project" value="TreeGrafter"/>
</dbReference>
<keyword evidence="5" id="KW-0012">Acyltransferase</keyword>
<evidence type="ECO:0000256" key="3">
    <source>
        <dbReference type="ARBA" id="ARBA00013244"/>
    </source>
</evidence>
<evidence type="ECO:0000259" key="8">
    <source>
        <dbReference type="PROSITE" id="PS50042"/>
    </source>
</evidence>
<keyword evidence="4" id="KW-0808">Transferase</keyword>
<dbReference type="Gene3D" id="3.30.559.10">
    <property type="entry name" value="Chloramphenicol acetyltransferase-like domain"/>
    <property type="match status" value="1"/>
</dbReference>
<evidence type="ECO:0000256" key="6">
    <source>
        <dbReference type="ARBA" id="ARBA00048109"/>
    </source>
</evidence>
<dbReference type="PRINTS" id="PR00103">
    <property type="entry name" value="CAMPKINASE"/>
</dbReference>
<comment type="pathway">
    <text evidence="2">Lipid metabolism.</text>
</comment>
<dbReference type="Pfam" id="PF00027">
    <property type="entry name" value="cNMP_binding"/>
    <property type="match status" value="1"/>
</dbReference>
<dbReference type="Gene3D" id="2.60.120.10">
    <property type="entry name" value="Jelly Rolls"/>
    <property type="match status" value="1"/>
</dbReference>